<dbReference type="PATRIC" id="fig|366394.8.peg.4810"/>
<dbReference type="EMBL" id="CP000738">
    <property type="protein sequence ID" value="ABR60509.1"/>
    <property type="molecule type" value="Genomic_DNA"/>
</dbReference>
<sequence length="83" mass="9304">MTLREQLILVSDEFGRARGIGRQRVSTIVLNRGSTLDLLAQGRSDLNTGTFERAMIWFSENWPEGAEWPAGVPRPVFQTEAAE</sequence>
<dbReference type="KEGG" id="smd:Smed_1672"/>
<evidence type="ECO:0000313" key="1">
    <source>
        <dbReference type="EMBL" id="ABR60509.1"/>
    </source>
</evidence>
<protein>
    <submittedName>
        <fullName evidence="1">Uncharacterized protein</fullName>
    </submittedName>
</protein>
<organism evidence="1 2">
    <name type="scientific">Sinorhizobium medicae (strain WSM419)</name>
    <name type="common">Ensifer medicae</name>
    <dbReference type="NCBI Taxonomy" id="366394"/>
    <lineage>
        <taxon>Bacteria</taxon>
        <taxon>Pseudomonadati</taxon>
        <taxon>Pseudomonadota</taxon>
        <taxon>Alphaproteobacteria</taxon>
        <taxon>Hyphomicrobiales</taxon>
        <taxon>Rhizobiaceae</taxon>
        <taxon>Sinorhizobium/Ensifer group</taxon>
        <taxon>Sinorhizobium</taxon>
    </lineage>
</organism>
<accession>A6UA29</accession>
<dbReference type="OrthoDB" id="7874425at2"/>
<dbReference type="eggNOG" id="ENOG5033AW3">
    <property type="taxonomic scope" value="Bacteria"/>
</dbReference>
<proteinExistence type="predicted"/>
<dbReference type="STRING" id="366394.Smed_1672"/>
<dbReference type="HOGENOM" id="CLU_176066_1_0_5"/>
<dbReference type="AlphaFoldDB" id="A6UA29"/>
<reference evidence="2" key="1">
    <citation type="submission" date="2007-06" db="EMBL/GenBank/DDBJ databases">
        <title>Complete sequence of Sinorhizobium medicae WSM419 chromosome.</title>
        <authorList>
            <consortium name="US DOE Joint Genome Institute"/>
            <person name="Copeland A."/>
            <person name="Lucas S."/>
            <person name="Lapidus A."/>
            <person name="Barry K."/>
            <person name="Glavina del Rio T."/>
            <person name="Dalin E."/>
            <person name="Tice H."/>
            <person name="Pitluck S."/>
            <person name="Chain P."/>
            <person name="Malfatti S."/>
            <person name="Shin M."/>
            <person name="Vergez L."/>
            <person name="Schmutz J."/>
            <person name="Larimer F."/>
            <person name="Land M."/>
            <person name="Hauser L."/>
            <person name="Kyrpides N."/>
            <person name="Mikhailova N."/>
            <person name="Reeve W.G."/>
            <person name="Richardson P."/>
        </authorList>
    </citation>
    <scope>NUCLEOTIDE SEQUENCE [LARGE SCALE GENOMIC DNA]</scope>
    <source>
        <strain evidence="2">WSM419</strain>
    </source>
</reference>
<reference evidence="1 2" key="2">
    <citation type="journal article" date="2010" name="Stand. Genomic Sci.">
        <title>Complete genome sequence of the Medicago microsymbiont Ensifer (Sinorhizobium) medicae strain WSM419.</title>
        <authorList>
            <person name="Reeve W."/>
            <person name="Chain P."/>
            <person name="O'Hara G."/>
            <person name="Ardley J."/>
            <person name="Nandesena K."/>
            <person name="Brau L."/>
            <person name="Tiwari R."/>
            <person name="Malfatti S."/>
            <person name="Kiss H."/>
            <person name="Lapidus A."/>
            <person name="Copeland A."/>
            <person name="Nolan M."/>
            <person name="Land M."/>
            <person name="Hauser L."/>
            <person name="Chang Y.J."/>
            <person name="Ivanova N."/>
            <person name="Mavromatis K."/>
            <person name="Markowitz V."/>
            <person name="Kyrpides N."/>
            <person name="Gollagher M."/>
            <person name="Yates R."/>
            <person name="Dilworth M."/>
            <person name="Howieson J."/>
        </authorList>
    </citation>
    <scope>NUCLEOTIDE SEQUENCE [LARGE SCALE GENOMIC DNA]</scope>
    <source>
        <strain evidence="1 2">WSM419</strain>
    </source>
</reference>
<gene>
    <name evidence="1" type="ordered locus">Smed_1672</name>
</gene>
<name>A6UA29_SINMW</name>
<dbReference type="Proteomes" id="UP000001108">
    <property type="component" value="Chromosome"/>
</dbReference>
<evidence type="ECO:0000313" key="2">
    <source>
        <dbReference type="Proteomes" id="UP000001108"/>
    </source>
</evidence>